<dbReference type="InterPro" id="IPR001173">
    <property type="entry name" value="Glyco_trans_2-like"/>
</dbReference>
<reference evidence="2 3" key="1">
    <citation type="journal article" date="2014" name="BMC Genomics">
        <title>Comparison of environmental and isolate Sulfobacillus genomes reveals diverse carbon, sulfur, nitrogen, and hydrogen metabolisms.</title>
        <authorList>
            <person name="Justice N.B."/>
            <person name="Norman A."/>
            <person name="Brown C.T."/>
            <person name="Singh A."/>
            <person name="Thomas B.C."/>
            <person name="Banfield J.F."/>
        </authorList>
    </citation>
    <scope>NUCLEOTIDE SEQUENCE [LARGE SCALE GENOMIC DNA]</scope>
    <source>
        <strain evidence="2">AMDSBA5</strain>
    </source>
</reference>
<proteinExistence type="predicted"/>
<evidence type="ECO:0000259" key="1">
    <source>
        <dbReference type="Pfam" id="PF00535"/>
    </source>
</evidence>
<organism evidence="2 3">
    <name type="scientific">Sulfobacillus thermosulfidooxidans</name>
    <dbReference type="NCBI Taxonomy" id="28034"/>
    <lineage>
        <taxon>Bacteria</taxon>
        <taxon>Bacillati</taxon>
        <taxon>Bacillota</taxon>
        <taxon>Clostridia</taxon>
        <taxon>Eubacteriales</taxon>
        <taxon>Clostridiales Family XVII. Incertae Sedis</taxon>
        <taxon>Sulfobacillus</taxon>
    </lineage>
</organism>
<dbReference type="CDD" id="cd04186">
    <property type="entry name" value="GT_2_like_c"/>
    <property type="match status" value="1"/>
</dbReference>
<name>A0A2T2X384_SULTH</name>
<dbReference type="PANTHER" id="PTHR43179:SF7">
    <property type="entry name" value="RHAMNOSYLTRANSFERASE WBBL"/>
    <property type="match status" value="1"/>
</dbReference>
<evidence type="ECO:0000313" key="3">
    <source>
        <dbReference type="Proteomes" id="UP000242705"/>
    </source>
</evidence>
<feature type="domain" description="Glycosyltransferase 2-like" evidence="1">
    <location>
        <begin position="18"/>
        <end position="192"/>
    </location>
</feature>
<dbReference type="SUPFAM" id="SSF53448">
    <property type="entry name" value="Nucleotide-diphospho-sugar transferases"/>
    <property type="match status" value="1"/>
</dbReference>
<dbReference type="PANTHER" id="PTHR43179">
    <property type="entry name" value="RHAMNOSYLTRANSFERASE WBBL"/>
    <property type="match status" value="1"/>
</dbReference>
<dbReference type="AlphaFoldDB" id="A0A2T2X384"/>
<dbReference type="Pfam" id="PF00535">
    <property type="entry name" value="Glycos_transf_2"/>
    <property type="match status" value="1"/>
</dbReference>
<dbReference type="InterPro" id="IPR029044">
    <property type="entry name" value="Nucleotide-diphossugar_trans"/>
</dbReference>
<dbReference type="Proteomes" id="UP000242705">
    <property type="component" value="Unassembled WGS sequence"/>
</dbReference>
<protein>
    <recommendedName>
        <fullName evidence="1">Glycosyltransferase 2-like domain-containing protein</fullName>
    </recommendedName>
</protein>
<gene>
    <name evidence="2" type="ORF">C7B47_03075</name>
</gene>
<dbReference type="Gene3D" id="3.90.550.10">
    <property type="entry name" value="Spore Coat Polysaccharide Biosynthesis Protein SpsA, Chain A"/>
    <property type="match status" value="1"/>
</dbReference>
<dbReference type="EMBL" id="PXYX01000004">
    <property type="protein sequence ID" value="PSR28947.1"/>
    <property type="molecule type" value="Genomic_DNA"/>
</dbReference>
<comment type="caution">
    <text evidence="2">The sequence shown here is derived from an EMBL/GenBank/DDBJ whole genome shotgun (WGS) entry which is preliminary data.</text>
</comment>
<sequence length="391" mass="44532">MTKKFRDHHQKTKHPLISVIIPQYRKPELTIQCIKSLQKWLIPSRNIEVIVVDDASPDDSAFIVSQACPNVRVVKNPKNYGFAKTCNHGASIAMGEWLIFLNNDTISTMDWISPMLQAAMQPNVGLVGAKLLFPNGTIQHAGVWFSAEHPLPIAPFHRYYEEPSDLPEANQSGPISAVTGACILINRDYFWTLQGFDEEYYMSLEDIDLCLKVHSTGKIIWYESQAELIHLETQSDKTKRHRDENRNWLRLNKKWLQTSIFSTPLDTLTMPHDRSLNMVVSSKDGIVDTVQSIRSLKGIMSNVDRLIFLDYGLDDGSSEFIRNVIRSNSLDTHIIDANLSISDRSQISSRLMQTILPHRPIVMWSGNKTSKTHIRIVNDLRSQKEVQLVAL</sequence>
<evidence type="ECO:0000313" key="2">
    <source>
        <dbReference type="EMBL" id="PSR28947.1"/>
    </source>
</evidence>
<accession>A0A2T2X384</accession>